<proteinExistence type="predicted"/>
<dbReference type="EMBL" id="CABFNO020001404">
    <property type="protein sequence ID" value="CAG9986441.1"/>
    <property type="molecule type" value="Genomic_DNA"/>
</dbReference>
<name>A0A9N9UG10_9HYPO</name>
<dbReference type="AlphaFoldDB" id="A0A9N9UG10"/>
<evidence type="ECO:0000313" key="1">
    <source>
        <dbReference type="EMBL" id="CAG9986441.1"/>
    </source>
</evidence>
<organism evidence="1 2">
    <name type="scientific">Clonostachys byssicola</name>
    <dbReference type="NCBI Taxonomy" id="160290"/>
    <lineage>
        <taxon>Eukaryota</taxon>
        <taxon>Fungi</taxon>
        <taxon>Dikarya</taxon>
        <taxon>Ascomycota</taxon>
        <taxon>Pezizomycotina</taxon>
        <taxon>Sordariomycetes</taxon>
        <taxon>Hypocreomycetidae</taxon>
        <taxon>Hypocreales</taxon>
        <taxon>Bionectriaceae</taxon>
        <taxon>Clonostachys</taxon>
    </lineage>
</organism>
<sequence length="161" mass="18003">METTPAKDLEHDMKATTEKFLRAYVEATQQNDPTVFSATLTSDCRRYIGPPSFLAAMGLPEDFSFTNTEYEDLSRKDMAIWTITSASVKNITVDVANRKSAATSEYVGTLSDGSSFSRNLAWFLDFNEDGSKITRIYQLNDTQEAKDFRLKVEALQAQDGA</sequence>
<protein>
    <recommendedName>
        <fullName evidence="3">SnoaL-like domain-containing protein</fullName>
    </recommendedName>
</protein>
<accession>A0A9N9UG10</accession>
<dbReference type="Proteomes" id="UP000754883">
    <property type="component" value="Unassembled WGS sequence"/>
</dbReference>
<reference evidence="1 2" key="2">
    <citation type="submission" date="2021-10" db="EMBL/GenBank/DDBJ databases">
        <authorList>
            <person name="Piombo E."/>
        </authorList>
    </citation>
    <scope>NUCLEOTIDE SEQUENCE [LARGE SCALE GENOMIC DNA]</scope>
</reference>
<comment type="caution">
    <text evidence="1">The sequence shown here is derived from an EMBL/GenBank/DDBJ whole genome shotgun (WGS) entry which is preliminary data.</text>
</comment>
<dbReference type="Gene3D" id="3.10.450.50">
    <property type="match status" value="1"/>
</dbReference>
<gene>
    <name evidence="1" type="ORF">CBYS24578_00012718</name>
</gene>
<dbReference type="OrthoDB" id="3758478at2759"/>
<evidence type="ECO:0008006" key="3">
    <source>
        <dbReference type="Google" id="ProtNLM"/>
    </source>
</evidence>
<dbReference type="SUPFAM" id="SSF54427">
    <property type="entry name" value="NTF2-like"/>
    <property type="match status" value="1"/>
</dbReference>
<dbReference type="InterPro" id="IPR032710">
    <property type="entry name" value="NTF2-like_dom_sf"/>
</dbReference>
<keyword evidence="2" id="KW-1185">Reference proteome</keyword>
<evidence type="ECO:0000313" key="2">
    <source>
        <dbReference type="Proteomes" id="UP000754883"/>
    </source>
</evidence>
<reference evidence="2" key="1">
    <citation type="submission" date="2019-06" db="EMBL/GenBank/DDBJ databases">
        <authorList>
            <person name="Broberg M."/>
        </authorList>
    </citation>
    <scope>NUCLEOTIDE SEQUENCE [LARGE SCALE GENOMIC DNA]</scope>
</reference>